<keyword evidence="9" id="KW-0648">Protein biosynthesis</keyword>
<evidence type="ECO:0000256" key="8">
    <source>
        <dbReference type="ARBA" id="ARBA00022840"/>
    </source>
</evidence>
<feature type="coiled-coil region" evidence="16">
    <location>
        <begin position="74"/>
        <end position="101"/>
    </location>
</feature>
<keyword evidence="8" id="KW-0067">ATP-binding</keyword>
<dbReference type="InterPro" id="IPR042103">
    <property type="entry name" value="SerRS_1_N_sf"/>
</dbReference>
<dbReference type="GO" id="GO:0005737">
    <property type="term" value="C:cytoplasm"/>
    <property type="evidence" value="ECO:0007669"/>
    <property type="project" value="UniProtKB-SubCell"/>
</dbReference>
<keyword evidence="7" id="KW-0547">Nucleotide-binding</keyword>
<evidence type="ECO:0000256" key="4">
    <source>
        <dbReference type="ARBA" id="ARBA00012840"/>
    </source>
</evidence>
<dbReference type="InterPro" id="IPR002314">
    <property type="entry name" value="aa-tRNA-synt_IIb"/>
</dbReference>
<gene>
    <name evidence="18" type="ORF">METZ01_LOCUS210715</name>
</gene>
<dbReference type="Gene3D" id="1.10.287.40">
    <property type="entry name" value="Serine-tRNA synthetase, tRNA binding domain"/>
    <property type="match status" value="1"/>
</dbReference>
<dbReference type="PANTHER" id="PTHR43697:SF1">
    <property type="entry name" value="SERINE--TRNA LIGASE"/>
    <property type="match status" value="1"/>
</dbReference>
<dbReference type="GO" id="GO:0005524">
    <property type="term" value="F:ATP binding"/>
    <property type="evidence" value="ECO:0007669"/>
    <property type="project" value="UniProtKB-KW"/>
</dbReference>
<keyword evidence="5" id="KW-0963">Cytoplasm</keyword>
<dbReference type="AlphaFoldDB" id="A0A382F6X0"/>
<evidence type="ECO:0000256" key="14">
    <source>
        <dbReference type="ARBA" id="ARBA00047929"/>
    </source>
</evidence>
<evidence type="ECO:0000256" key="12">
    <source>
        <dbReference type="ARBA" id="ARBA00033352"/>
    </source>
</evidence>
<comment type="pathway">
    <text evidence="2">Aminoacyl-tRNA biosynthesis; selenocysteinyl-tRNA(Sec) biosynthesis; L-seryl-tRNA(Sec) from L-serine and tRNA(Sec): step 1/1.</text>
</comment>
<evidence type="ECO:0000256" key="11">
    <source>
        <dbReference type="ARBA" id="ARBA00031113"/>
    </source>
</evidence>
<organism evidence="18">
    <name type="scientific">marine metagenome</name>
    <dbReference type="NCBI Taxonomy" id="408172"/>
    <lineage>
        <taxon>unclassified sequences</taxon>
        <taxon>metagenomes</taxon>
        <taxon>ecological metagenomes</taxon>
    </lineage>
</organism>
<dbReference type="Pfam" id="PF00587">
    <property type="entry name" value="tRNA-synt_2b"/>
    <property type="match status" value="1"/>
</dbReference>
<keyword evidence="10" id="KW-0030">Aminoacyl-tRNA synthetase</keyword>
<comment type="similarity">
    <text evidence="3">Belongs to the class-II aminoacyl-tRNA synthetase family. Type-1 seryl-tRNA synthetase subfamily.</text>
</comment>
<evidence type="ECO:0000256" key="3">
    <source>
        <dbReference type="ARBA" id="ARBA00010728"/>
    </source>
</evidence>
<accession>A0A382F6X0</accession>
<reference evidence="18" key="1">
    <citation type="submission" date="2018-05" db="EMBL/GenBank/DDBJ databases">
        <authorList>
            <person name="Lanie J.A."/>
            <person name="Ng W.-L."/>
            <person name="Kazmierczak K.M."/>
            <person name="Andrzejewski T.M."/>
            <person name="Davidsen T.M."/>
            <person name="Wayne K.J."/>
            <person name="Tettelin H."/>
            <person name="Glass J.I."/>
            <person name="Rusch D."/>
            <person name="Podicherti R."/>
            <person name="Tsui H.-C.T."/>
            <person name="Winkler M.E."/>
        </authorList>
    </citation>
    <scope>NUCLEOTIDE SEQUENCE</scope>
</reference>
<dbReference type="InterPro" id="IPR033729">
    <property type="entry name" value="SerRS_core"/>
</dbReference>
<dbReference type="PANTHER" id="PTHR43697">
    <property type="entry name" value="SERYL-TRNA SYNTHETASE"/>
    <property type="match status" value="1"/>
</dbReference>
<dbReference type="PIRSF" id="PIRSF001529">
    <property type="entry name" value="Ser-tRNA-synth_IIa"/>
    <property type="match status" value="1"/>
</dbReference>
<dbReference type="InterPro" id="IPR045864">
    <property type="entry name" value="aa-tRNA-synth_II/BPL/LPL"/>
</dbReference>
<dbReference type="CDD" id="cd00770">
    <property type="entry name" value="SerRS_core"/>
    <property type="match status" value="1"/>
</dbReference>
<keyword evidence="6" id="KW-0436">Ligase</keyword>
<dbReference type="EMBL" id="UINC01047945">
    <property type="protein sequence ID" value="SVB57861.1"/>
    <property type="molecule type" value="Genomic_DNA"/>
</dbReference>
<evidence type="ECO:0000256" key="15">
    <source>
        <dbReference type="ARBA" id="ARBA00048823"/>
    </source>
</evidence>
<dbReference type="Gene3D" id="3.30.930.10">
    <property type="entry name" value="Bira Bifunctional Protein, Domain 2"/>
    <property type="match status" value="1"/>
</dbReference>
<evidence type="ECO:0000256" key="9">
    <source>
        <dbReference type="ARBA" id="ARBA00022917"/>
    </source>
</evidence>
<dbReference type="SUPFAM" id="SSF46589">
    <property type="entry name" value="tRNA-binding arm"/>
    <property type="match status" value="1"/>
</dbReference>
<dbReference type="NCBIfam" id="TIGR00414">
    <property type="entry name" value="serS"/>
    <property type="match status" value="1"/>
</dbReference>
<dbReference type="InterPro" id="IPR002317">
    <property type="entry name" value="Ser-tRNA-ligase_type_1"/>
</dbReference>
<comment type="catalytic activity">
    <reaction evidence="14">
        <text>tRNA(Sec) + L-serine + ATP = L-seryl-tRNA(Sec) + AMP + diphosphate + H(+)</text>
        <dbReference type="Rhea" id="RHEA:42580"/>
        <dbReference type="Rhea" id="RHEA-COMP:9742"/>
        <dbReference type="Rhea" id="RHEA-COMP:10128"/>
        <dbReference type="ChEBI" id="CHEBI:15378"/>
        <dbReference type="ChEBI" id="CHEBI:30616"/>
        <dbReference type="ChEBI" id="CHEBI:33019"/>
        <dbReference type="ChEBI" id="CHEBI:33384"/>
        <dbReference type="ChEBI" id="CHEBI:78442"/>
        <dbReference type="ChEBI" id="CHEBI:78533"/>
        <dbReference type="ChEBI" id="CHEBI:456215"/>
        <dbReference type="EC" id="6.1.1.11"/>
    </reaction>
</comment>
<evidence type="ECO:0000256" key="2">
    <source>
        <dbReference type="ARBA" id="ARBA00005045"/>
    </source>
</evidence>
<dbReference type="InterPro" id="IPR006195">
    <property type="entry name" value="aa-tRNA-synth_II"/>
</dbReference>
<evidence type="ECO:0000256" key="5">
    <source>
        <dbReference type="ARBA" id="ARBA00022490"/>
    </source>
</evidence>
<dbReference type="EC" id="6.1.1.11" evidence="4"/>
<evidence type="ECO:0000256" key="16">
    <source>
        <dbReference type="SAM" id="Coils"/>
    </source>
</evidence>
<evidence type="ECO:0000259" key="17">
    <source>
        <dbReference type="PROSITE" id="PS50862"/>
    </source>
</evidence>
<dbReference type="PRINTS" id="PR00981">
    <property type="entry name" value="TRNASYNTHSER"/>
</dbReference>
<keyword evidence="16" id="KW-0175">Coiled coil</keyword>
<dbReference type="InterPro" id="IPR015866">
    <property type="entry name" value="Ser-tRNA-synth_1_N"/>
</dbReference>
<dbReference type="InterPro" id="IPR010978">
    <property type="entry name" value="tRNA-bd_arm"/>
</dbReference>
<evidence type="ECO:0000256" key="7">
    <source>
        <dbReference type="ARBA" id="ARBA00022741"/>
    </source>
</evidence>
<proteinExistence type="inferred from homology"/>
<evidence type="ECO:0000256" key="6">
    <source>
        <dbReference type="ARBA" id="ARBA00022598"/>
    </source>
</evidence>
<evidence type="ECO:0000256" key="1">
    <source>
        <dbReference type="ARBA" id="ARBA00004496"/>
    </source>
</evidence>
<feature type="domain" description="Aminoacyl-transfer RNA synthetases class-II family profile" evidence="17">
    <location>
        <begin position="185"/>
        <end position="407"/>
    </location>
</feature>
<comment type="subcellular location">
    <subcellularLocation>
        <location evidence="1">Cytoplasm</location>
    </subcellularLocation>
</comment>
<dbReference type="PROSITE" id="PS50862">
    <property type="entry name" value="AA_TRNA_LIGASE_II"/>
    <property type="match status" value="1"/>
</dbReference>
<evidence type="ECO:0000313" key="18">
    <source>
        <dbReference type="EMBL" id="SVB57861.1"/>
    </source>
</evidence>
<dbReference type="SUPFAM" id="SSF55681">
    <property type="entry name" value="Class II aaRS and biotin synthetases"/>
    <property type="match status" value="1"/>
</dbReference>
<name>A0A382F6X0_9ZZZZ</name>
<dbReference type="GO" id="GO:0004828">
    <property type="term" value="F:serine-tRNA ligase activity"/>
    <property type="evidence" value="ECO:0007669"/>
    <property type="project" value="UniProtKB-EC"/>
</dbReference>
<sequence>MLDIKKIIENKEIFSTGLSNRGYDISNLDSIINFDSKRREYIKKGDQKRFERNEISKKIGLEKRKPTENETTYIKKLSEDLKSLDKNLSNINKKIIEIMLEIPNLPADQVPIGKDESSNIEKNTKGIQRDEEFIRPHWDIGPEKDILDLEAGANISGARFFVLKGKGAKLHRALMNWMMDVHTNEFGYTEIDPPYLVKKETMIGSGNLPKFRDNLYRDDETDLWLIPTAEVSLNGLHQGKIIPPNSLPLSYVAMTPSFRKEHASAGRDIRGIKRVHQFYKVEMFRFVTPETSMDYLEKMIKNARVLCDRLELSSKLIQLSTGDIGFQSAITYDIEVWAPGSKEWLEVSSISNCMDFQTRRNNTRYKEKQASSTIFPHTLNGSGLALPRIWVAILENGQQEDGTIKIPEVLVPYTGFKTI</sequence>
<dbReference type="Pfam" id="PF02403">
    <property type="entry name" value="Seryl_tRNA_N"/>
    <property type="match status" value="1"/>
</dbReference>
<dbReference type="GO" id="GO:0006434">
    <property type="term" value="P:seryl-tRNA aminoacylation"/>
    <property type="evidence" value="ECO:0007669"/>
    <property type="project" value="InterPro"/>
</dbReference>
<evidence type="ECO:0000256" key="10">
    <source>
        <dbReference type="ARBA" id="ARBA00023146"/>
    </source>
</evidence>
<evidence type="ECO:0000256" key="13">
    <source>
        <dbReference type="ARBA" id="ARBA00039158"/>
    </source>
</evidence>
<comment type="catalytic activity">
    <reaction evidence="15">
        <text>tRNA(Ser) + L-serine + ATP = L-seryl-tRNA(Ser) + AMP + diphosphate + H(+)</text>
        <dbReference type="Rhea" id="RHEA:12292"/>
        <dbReference type="Rhea" id="RHEA-COMP:9669"/>
        <dbReference type="Rhea" id="RHEA-COMP:9703"/>
        <dbReference type="ChEBI" id="CHEBI:15378"/>
        <dbReference type="ChEBI" id="CHEBI:30616"/>
        <dbReference type="ChEBI" id="CHEBI:33019"/>
        <dbReference type="ChEBI" id="CHEBI:33384"/>
        <dbReference type="ChEBI" id="CHEBI:78442"/>
        <dbReference type="ChEBI" id="CHEBI:78533"/>
        <dbReference type="ChEBI" id="CHEBI:456215"/>
        <dbReference type="EC" id="6.1.1.11"/>
    </reaction>
</comment>
<protein>
    <recommendedName>
        <fullName evidence="13">Serine--tRNA ligase</fullName>
        <ecNumber evidence="4">6.1.1.11</ecNumber>
    </recommendedName>
    <alternativeName>
        <fullName evidence="11">Seryl-tRNA synthetase</fullName>
    </alternativeName>
    <alternativeName>
        <fullName evidence="12">Seryl-tRNA(Ser/Sec) synthetase</fullName>
    </alternativeName>
</protein>